<proteinExistence type="inferred from homology"/>
<evidence type="ECO:0000256" key="5">
    <source>
        <dbReference type="ARBA" id="ARBA00022490"/>
    </source>
</evidence>
<dbReference type="Proteomes" id="UP000013190">
    <property type="component" value="Unassembled WGS sequence"/>
</dbReference>
<keyword evidence="6 9" id="KW-0489">Methyltransferase</keyword>
<comment type="similarity">
    <text evidence="3 9">Belongs to the class I-like SAM-binding methyltransferase superfamily. TPMT family.</text>
</comment>
<dbReference type="InterPro" id="IPR025835">
    <property type="entry name" value="Thiopurine_S-MeTrfase"/>
</dbReference>
<dbReference type="RefSeq" id="WP_004664464.1">
    <property type="nucleotide sequence ID" value="NZ_BMDV01000004.1"/>
</dbReference>
<dbReference type="InterPro" id="IPR029063">
    <property type="entry name" value="SAM-dependent_MTases_sf"/>
</dbReference>
<dbReference type="PIRSF" id="PIRSF023956">
    <property type="entry name" value="Thiopurine_S-methyltransferase"/>
    <property type="match status" value="1"/>
</dbReference>
<dbReference type="NCBIfam" id="NF009732">
    <property type="entry name" value="PRK13255.1"/>
    <property type="match status" value="1"/>
</dbReference>
<dbReference type="HAMAP" id="MF_00812">
    <property type="entry name" value="Thiopur_methtran"/>
    <property type="match status" value="1"/>
</dbReference>
<dbReference type="Pfam" id="PF05724">
    <property type="entry name" value="TPMT"/>
    <property type="match status" value="1"/>
</dbReference>
<protein>
    <recommendedName>
        <fullName evidence="4 9">Thiopurine S-methyltransferase</fullName>
        <ecNumber evidence="4 9">2.1.1.67</ecNumber>
    </recommendedName>
    <alternativeName>
        <fullName evidence="9">Thiopurine methyltransferase</fullName>
    </alternativeName>
</protein>
<evidence type="ECO:0000256" key="1">
    <source>
        <dbReference type="ARBA" id="ARBA00000903"/>
    </source>
</evidence>
<organism evidence="10 11">
    <name type="scientific">Acinetobacter modestus</name>
    <dbReference type="NCBI Taxonomy" id="1776740"/>
    <lineage>
        <taxon>Bacteria</taxon>
        <taxon>Pseudomonadati</taxon>
        <taxon>Pseudomonadota</taxon>
        <taxon>Gammaproteobacteria</taxon>
        <taxon>Moraxellales</taxon>
        <taxon>Moraxellaceae</taxon>
        <taxon>Acinetobacter</taxon>
    </lineage>
</organism>
<evidence type="ECO:0000256" key="3">
    <source>
        <dbReference type="ARBA" id="ARBA00008145"/>
    </source>
</evidence>
<comment type="caution">
    <text evidence="10">The sequence shown here is derived from an EMBL/GenBank/DDBJ whole genome shotgun (WGS) entry which is preliminary data.</text>
</comment>
<evidence type="ECO:0000256" key="8">
    <source>
        <dbReference type="ARBA" id="ARBA00022691"/>
    </source>
</evidence>
<dbReference type="Gene3D" id="3.40.50.150">
    <property type="entry name" value="Vaccinia Virus protein VP39"/>
    <property type="match status" value="1"/>
</dbReference>
<evidence type="ECO:0000256" key="2">
    <source>
        <dbReference type="ARBA" id="ARBA00004496"/>
    </source>
</evidence>
<comment type="subcellular location">
    <subcellularLocation>
        <location evidence="2 9">Cytoplasm</location>
    </subcellularLocation>
</comment>
<comment type="catalytic activity">
    <reaction evidence="1 9">
        <text>S-adenosyl-L-methionine + a thiopurine = S-adenosyl-L-homocysteine + a thiopurine S-methylether.</text>
        <dbReference type="EC" id="2.1.1.67"/>
    </reaction>
</comment>
<keyword evidence="11" id="KW-1185">Reference proteome</keyword>
<dbReference type="EC" id="2.1.1.67" evidence="4 9"/>
<dbReference type="PROSITE" id="PS51585">
    <property type="entry name" value="SAM_MT_TPMT"/>
    <property type="match status" value="1"/>
</dbReference>
<evidence type="ECO:0000256" key="6">
    <source>
        <dbReference type="ARBA" id="ARBA00022603"/>
    </source>
</evidence>
<evidence type="ECO:0000256" key="4">
    <source>
        <dbReference type="ARBA" id="ARBA00011905"/>
    </source>
</evidence>
<reference evidence="11" key="1">
    <citation type="submission" date="2013-02" db="EMBL/GenBank/DDBJ databases">
        <title>The Genome Sequence of Acinetobacter sp. NIPH 236.</title>
        <authorList>
            <consortium name="The Broad Institute Genome Sequencing Platform"/>
            <consortium name="The Broad Institute Genome Sequencing Center for Infectious Disease"/>
            <person name="Cerqueira G."/>
            <person name="Feldgarden M."/>
            <person name="Courvalin P."/>
            <person name="Perichon B."/>
            <person name="Grillot-Courvalin C."/>
            <person name="Clermont D."/>
            <person name="Rocha E."/>
            <person name="Yoon E.-J."/>
            <person name="Nemec A."/>
            <person name="Walker B."/>
            <person name="Young S.K."/>
            <person name="Zeng Q."/>
            <person name="Gargeya S."/>
            <person name="Fitzgerald M."/>
            <person name="Haas B."/>
            <person name="Abouelleil A."/>
            <person name="Alvarado L."/>
            <person name="Arachchi H.M."/>
            <person name="Berlin A.M."/>
            <person name="Chapman S.B."/>
            <person name="Dewar J."/>
            <person name="Goldberg J."/>
            <person name="Griggs A."/>
            <person name="Gujja S."/>
            <person name="Hansen M."/>
            <person name="Howarth C."/>
            <person name="Imamovic A."/>
            <person name="Larimer J."/>
            <person name="McCowan C."/>
            <person name="Murphy C."/>
            <person name="Neiman D."/>
            <person name="Pearson M."/>
            <person name="Priest M."/>
            <person name="Roberts A."/>
            <person name="Saif S."/>
            <person name="Shea T."/>
            <person name="Sisk P."/>
            <person name="Sykes S."/>
            <person name="Wortman J."/>
            <person name="Nusbaum C."/>
            <person name="Birren B."/>
        </authorList>
    </citation>
    <scope>NUCLEOTIDE SEQUENCE [LARGE SCALE GENOMIC DNA]</scope>
    <source>
        <strain evidence="11">NIPH 236</strain>
    </source>
</reference>
<dbReference type="NCBIfam" id="TIGR03840">
    <property type="entry name" value="TMPT_Se_Te"/>
    <property type="match status" value="1"/>
</dbReference>
<keyword evidence="5 9" id="KW-0963">Cytoplasm</keyword>
<dbReference type="PANTHER" id="PTHR10259">
    <property type="entry name" value="THIOPURINE S-METHYLTRANSFERASE"/>
    <property type="match status" value="1"/>
</dbReference>
<dbReference type="GeneID" id="92836493"/>
<evidence type="ECO:0000256" key="7">
    <source>
        <dbReference type="ARBA" id="ARBA00022679"/>
    </source>
</evidence>
<keyword evidence="7 9" id="KW-0808">Transferase</keyword>
<dbReference type="InterPro" id="IPR008854">
    <property type="entry name" value="TPMT"/>
</dbReference>
<evidence type="ECO:0000313" key="10">
    <source>
        <dbReference type="EMBL" id="ENU25413.1"/>
    </source>
</evidence>
<gene>
    <name evidence="9" type="primary">tpm</name>
    <name evidence="10" type="ORF">F992_03149</name>
</gene>
<accession>A0ABP2TSY1</accession>
<name>A0ABP2TSY1_9GAMM</name>
<dbReference type="EMBL" id="APOJ01000032">
    <property type="protein sequence ID" value="ENU25413.1"/>
    <property type="molecule type" value="Genomic_DNA"/>
</dbReference>
<feature type="binding site" evidence="9">
    <location>
        <position position="123"/>
    </location>
    <ligand>
        <name>S-adenosyl-L-methionine</name>
        <dbReference type="ChEBI" id="CHEBI:59789"/>
    </ligand>
</feature>
<keyword evidence="8 9" id="KW-0949">S-adenosyl-L-methionine</keyword>
<comment type="caution">
    <text evidence="9">Lacks conserved residue(s) required for the propagation of feature annotation.</text>
</comment>
<feature type="binding site" evidence="9">
    <location>
        <position position="45"/>
    </location>
    <ligand>
        <name>S-adenosyl-L-methionine</name>
        <dbReference type="ChEBI" id="CHEBI:59789"/>
    </ligand>
</feature>
<evidence type="ECO:0000313" key="11">
    <source>
        <dbReference type="Proteomes" id="UP000013190"/>
    </source>
</evidence>
<dbReference type="PANTHER" id="PTHR10259:SF11">
    <property type="entry name" value="THIOPURINE S-METHYLTRANSFERASE"/>
    <property type="match status" value="1"/>
</dbReference>
<dbReference type="InterPro" id="IPR022474">
    <property type="entry name" value="Thiopur_S-MeTfrase_Se/Te_detox"/>
</dbReference>
<sequence>MQHDFWHDKWQNNNIGFHQDQPHALLTQYFRSLDLKPHARIFVPLCGKSLDINWLINQGYQIVGIDLSPIAIQDLISNLGLSFKEAQSGELTHYQHPQIELFVGDFFQLTAQQLGDIDAVYDRAALIALPPQMRSQYTQHLLEITKQAPQLLINLEYDQNLLKGPPFSVPKDELTKHYAEHYNFELLATVTENLRNKATADESIWHLCRKEK</sequence>
<evidence type="ECO:0000256" key="9">
    <source>
        <dbReference type="HAMAP-Rule" id="MF_00812"/>
    </source>
</evidence>
<dbReference type="SUPFAM" id="SSF53335">
    <property type="entry name" value="S-adenosyl-L-methionine-dependent methyltransferases"/>
    <property type="match status" value="1"/>
</dbReference>
<reference evidence="10 11" key="2">
    <citation type="journal article" date="2016" name="Int. J. Syst. Evol. Microbiol.">
        <title>Taxonomy of haemolytic and/or proteolytic strains of the genus Acinetobacter with the proposal of Acinetobacter courvalinii sp. nov. (genomic species 14 sensu Bouvet &amp; Jeanjean), Acinetobacter dispersus sp. nov. (genomic species 17), Acinetobacter modestus sp. nov., Acinetobacter proteolyticus sp. nov. and Acinetobacter vivianii sp. nov.</title>
        <authorList>
            <person name="Nemec A."/>
            <person name="Radolfova-Krizova L."/>
            <person name="Maixnerova M."/>
            <person name="Vrestiakova E."/>
            <person name="Jezek P."/>
            <person name="Sedo O."/>
        </authorList>
    </citation>
    <scope>NUCLEOTIDE SEQUENCE [LARGE SCALE GENOMIC DNA]</scope>
    <source>
        <strain evidence="10 11">NIPH 236</strain>
    </source>
</reference>
<feature type="binding site" evidence="9">
    <location>
        <position position="10"/>
    </location>
    <ligand>
        <name>S-adenosyl-L-methionine</name>
        <dbReference type="ChEBI" id="CHEBI:59789"/>
    </ligand>
</feature>